<evidence type="ECO:0000256" key="4">
    <source>
        <dbReference type="ARBA" id="ARBA00022989"/>
    </source>
</evidence>
<keyword evidence="9" id="KW-1185">Reference proteome</keyword>
<evidence type="ECO:0000313" key="8">
    <source>
        <dbReference type="EMBL" id="VVC34879.1"/>
    </source>
</evidence>
<feature type="transmembrane region" description="Helical" evidence="6">
    <location>
        <begin position="170"/>
        <end position="196"/>
    </location>
</feature>
<accession>A0A5E4MRG5</accession>
<evidence type="ECO:0000256" key="6">
    <source>
        <dbReference type="SAM" id="Phobius"/>
    </source>
</evidence>
<keyword evidence="4 6" id="KW-1133">Transmembrane helix</keyword>
<dbReference type="Proteomes" id="UP000325440">
    <property type="component" value="Unassembled WGS sequence"/>
</dbReference>
<keyword evidence="5 6" id="KW-0472">Membrane</keyword>
<protein>
    <submittedName>
        <fullName evidence="8">Mannose-6-phosphate receptor binding domain,Autophagy-related protein 27</fullName>
    </submittedName>
</protein>
<gene>
    <name evidence="8" type="ORF">CINCED_3A020985</name>
</gene>
<feature type="chain" id="PRO_5022857723" evidence="7">
    <location>
        <begin position="23"/>
        <end position="234"/>
    </location>
</feature>
<evidence type="ECO:0000256" key="7">
    <source>
        <dbReference type="SAM" id="SignalP"/>
    </source>
</evidence>
<proteinExistence type="predicted"/>
<dbReference type="InterPro" id="IPR018939">
    <property type="entry name" value="Autophagy-rel_prot_27"/>
</dbReference>
<evidence type="ECO:0000256" key="5">
    <source>
        <dbReference type="ARBA" id="ARBA00023136"/>
    </source>
</evidence>
<sequence length="234" mass="26044">MYFKRLLIYSIFLIIYITTVVCLKKDEYYCEKSSPCVCISIQDNNIDLTGVSLTLGLATNVSLNYQPCPVDGTSSNAIQIVNATSNTIIPLAYYKDSKFLINDAVTLVYTNATDVFDVILSCNQSATKGNEYLTNFQNDTINHLTITLKTSQVCGLNLKDAIENSSSESWTLFFSFILVVGFVYFVCGSVMNACLFNKIGINMIPHHAFWTSLYNNVKEKLCGTSMMASAYESI</sequence>
<dbReference type="SUPFAM" id="SSF50911">
    <property type="entry name" value="Mannose 6-phosphate receptor domain"/>
    <property type="match status" value="1"/>
</dbReference>
<organism evidence="8 9">
    <name type="scientific">Cinara cedri</name>
    <dbReference type="NCBI Taxonomy" id="506608"/>
    <lineage>
        <taxon>Eukaryota</taxon>
        <taxon>Metazoa</taxon>
        <taxon>Ecdysozoa</taxon>
        <taxon>Arthropoda</taxon>
        <taxon>Hexapoda</taxon>
        <taxon>Insecta</taxon>
        <taxon>Pterygota</taxon>
        <taxon>Neoptera</taxon>
        <taxon>Paraneoptera</taxon>
        <taxon>Hemiptera</taxon>
        <taxon>Sternorrhyncha</taxon>
        <taxon>Aphidomorpha</taxon>
        <taxon>Aphidoidea</taxon>
        <taxon>Aphididae</taxon>
        <taxon>Lachninae</taxon>
        <taxon>Cinara</taxon>
    </lineage>
</organism>
<dbReference type="InterPro" id="IPR009011">
    <property type="entry name" value="Man6P_isomerase_rcpt-bd_dom_sf"/>
</dbReference>
<dbReference type="OrthoDB" id="29460at2759"/>
<feature type="signal peptide" evidence="7">
    <location>
        <begin position="1"/>
        <end position="22"/>
    </location>
</feature>
<keyword evidence="2 6" id="KW-0812">Transmembrane</keyword>
<dbReference type="GO" id="GO:0016020">
    <property type="term" value="C:membrane"/>
    <property type="evidence" value="ECO:0007669"/>
    <property type="project" value="UniProtKB-SubCell"/>
</dbReference>
<reference evidence="8 9" key="1">
    <citation type="submission" date="2019-08" db="EMBL/GenBank/DDBJ databases">
        <authorList>
            <person name="Alioto T."/>
            <person name="Alioto T."/>
            <person name="Gomez Garrido J."/>
        </authorList>
    </citation>
    <scope>NUCLEOTIDE SEQUENCE [LARGE SCALE GENOMIC DNA]</scope>
</reference>
<keyword evidence="8" id="KW-0675">Receptor</keyword>
<name>A0A5E4MRG5_9HEMI</name>
<keyword evidence="3 7" id="KW-0732">Signal</keyword>
<evidence type="ECO:0000313" key="9">
    <source>
        <dbReference type="Proteomes" id="UP000325440"/>
    </source>
</evidence>
<evidence type="ECO:0000256" key="3">
    <source>
        <dbReference type="ARBA" id="ARBA00022729"/>
    </source>
</evidence>
<evidence type="ECO:0000256" key="2">
    <source>
        <dbReference type="ARBA" id="ARBA00022692"/>
    </source>
</evidence>
<comment type="subcellular location">
    <subcellularLocation>
        <location evidence="1">Membrane</location>
        <topology evidence="1">Single-pass membrane protein</topology>
    </subcellularLocation>
</comment>
<dbReference type="Pfam" id="PF09451">
    <property type="entry name" value="ATG27"/>
    <property type="match status" value="1"/>
</dbReference>
<dbReference type="AlphaFoldDB" id="A0A5E4MRG5"/>
<evidence type="ECO:0000256" key="1">
    <source>
        <dbReference type="ARBA" id="ARBA00004167"/>
    </source>
</evidence>
<dbReference type="EMBL" id="CABPRJ010001021">
    <property type="protein sequence ID" value="VVC34879.1"/>
    <property type="molecule type" value="Genomic_DNA"/>
</dbReference>